<protein>
    <recommendedName>
        <fullName evidence="4">DUF1378 family protein</fullName>
    </recommendedName>
</protein>
<feature type="transmembrane region" description="Helical" evidence="1">
    <location>
        <begin position="6"/>
        <end position="27"/>
    </location>
</feature>
<sequence>MYMSFFQIWFIAISVGVLTALLNRSFYMRKIEKLSKLNQQHTNSKTSKEENIPS</sequence>
<evidence type="ECO:0008006" key="4">
    <source>
        <dbReference type="Google" id="ProtNLM"/>
    </source>
</evidence>
<comment type="caution">
    <text evidence="2">The sequence shown here is derived from an EMBL/GenBank/DDBJ whole genome shotgun (WGS) entry which is preliminary data.</text>
</comment>
<keyword evidence="1" id="KW-0472">Membrane</keyword>
<dbReference type="AlphaFoldDB" id="G5QTK3"/>
<evidence type="ECO:0000313" key="3">
    <source>
        <dbReference type="Proteomes" id="UP000004903"/>
    </source>
</evidence>
<dbReference type="Proteomes" id="UP000004903">
    <property type="component" value="Unassembled WGS sequence"/>
</dbReference>
<keyword evidence="1" id="KW-0812">Transmembrane</keyword>
<reference evidence="2 3" key="1">
    <citation type="journal article" date="2011" name="BMC Genomics">
        <title>Genome sequencing reveals diversification of virulence factor content and possible host adaptation in distinct subpopulations of Salmonella enterica.</title>
        <authorList>
            <person name="den Bakker H.C."/>
            <person name="Moreno Switt A.I."/>
            <person name="Govoni G."/>
            <person name="Cummings C.A."/>
            <person name="Ranieri M.L."/>
            <person name="Degoricija L."/>
            <person name="Hoelzer K."/>
            <person name="Rodriguez-Rivera L.D."/>
            <person name="Brown S."/>
            <person name="Bolchacova E."/>
            <person name="Furtado M.R."/>
            <person name="Wiedmann M."/>
        </authorList>
    </citation>
    <scope>NUCLEOTIDE SEQUENCE [LARGE SCALE GENOMIC DNA]</scope>
    <source>
        <strain evidence="2 3">A4-653</strain>
    </source>
</reference>
<evidence type="ECO:0000256" key="1">
    <source>
        <dbReference type="SAM" id="Phobius"/>
    </source>
</evidence>
<dbReference type="EMBL" id="AFCT01002366">
    <property type="protein sequence ID" value="EHC76834.1"/>
    <property type="molecule type" value="Genomic_DNA"/>
</dbReference>
<keyword evidence="1" id="KW-1133">Transmembrane helix</keyword>
<gene>
    <name evidence="2" type="ORF">LTSERUB_6611</name>
</gene>
<proteinExistence type="predicted"/>
<evidence type="ECO:0000313" key="2">
    <source>
        <dbReference type="EMBL" id="EHC76834.1"/>
    </source>
</evidence>
<dbReference type="PATRIC" id="fig|913081.3.peg.5143"/>
<name>G5QTK3_SALRU</name>
<organism evidence="2 3">
    <name type="scientific">Salmonella enterica subsp. enterica serovar Rubislaw str. A4-653</name>
    <dbReference type="NCBI Taxonomy" id="913081"/>
    <lineage>
        <taxon>Bacteria</taxon>
        <taxon>Pseudomonadati</taxon>
        <taxon>Pseudomonadota</taxon>
        <taxon>Gammaproteobacteria</taxon>
        <taxon>Enterobacterales</taxon>
        <taxon>Enterobacteriaceae</taxon>
        <taxon>Salmonella</taxon>
    </lineage>
</organism>
<accession>G5QTK3</accession>